<evidence type="ECO:0000313" key="3">
    <source>
        <dbReference type="Proteomes" id="UP001293791"/>
    </source>
</evidence>
<dbReference type="Proteomes" id="UP001293791">
    <property type="component" value="Unassembled WGS sequence"/>
</dbReference>
<proteinExistence type="predicted"/>
<gene>
    <name evidence="2" type="ORF">Cyrtocomes_00136</name>
</gene>
<organism evidence="2 3">
    <name type="scientific">Candidatus Cyrtobacter comes</name>
    <dbReference type="NCBI Taxonomy" id="675776"/>
    <lineage>
        <taxon>Bacteria</taxon>
        <taxon>Pseudomonadati</taxon>
        <taxon>Pseudomonadota</taxon>
        <taxon>Alphaproteobacteria</taxon>
        <taxon>Rickettsiales</taxon>
        <taxon>Candidatus Midichloriaceae</taxon>
        <taxon>Candidatus Cyrtobacter</taxon>
    </lineage>
</organism>
<sequence>MTDSIAKILGYDNQIEDNPTEDNPTKANELLHAELHQDDGILA</sequence>
<comment type="caution">
    <text evidence="2">The sequence shown here is derived from an EMBL/GenBank/DDBJ whole genome shotgun (WGS) entry which is preliminary data.</text>
</comment>
<feature type="region of interest" description="Disordered" evidence="1">
    <location>
        <begin position="1"/>
        <end position="26"/>
    </location>
</feature>
<protein>
    <submittedName>
        <fullName evidence="2">Uncharacterized protein</fullName>
    </submittedName>
</protein>
<accession>A0ABU5L6N1</accession>
<name>A0ABU5L6N1_9RICK</name>
<evidence type="ECO:0000256" key="1">
    <source>
        <dbReference type="SAM" id="MobiDB-lite"/>
    </source>
</evidence>
<evidence type="ECO:0000313" key="2">
    <source>
        <dbReference type="EMBL" id="MDZ5761778.1"/>
    </source>
</evidence>
<reference evidence="2 3" key="1">
    <citation type="submission" date="2023-02" db="EMBL/GenBank/DDBJ databases">
        <title>Host association and intracellularity evolved multiple times independently in the Rickettsiales.</title>
        <authorList>
            <person name="Castelli M."/>
            <person name="Nardi T."/>
            <person name="Gammuto L."/>
            <person name="Bellinzona G."/>
            <person name="Sabaneyeva E."/>
            <person name="Potekhin A."/>
            <person name="Serra V."/>
            <person name="Petroni G."/>
            <person name="Sassera D."/>
        </authorList>
    </citation>
    <scope>NUCLEOTIDE SEQUENCE [LARGE SCALE GENOMIC DNA]</scope>
    <source>
        <strain evidence="2 3">BOD18</strain>
    </source>
</reference>
<keyword evidence="3" id="KW-1185">Reference proteome</keyword>
<dbReference type="EMBL" id="JARGYT010000004">
    <property type="protein sequence ID" value="MDZ5761778.1"/>
    <property type="molecule type" value="Genomic_DNA"/>
</dbReference>
<dbReference type="RefSeq" id="WP_322497288.1">
    <property type="nucleotide sequence ID" value="NZ_JARGYT010000004.1"/>
</dbReference>